<feature type="transmembrane region" description="Helical" evidence="1">
    <location>
        <begin position="24"/>
        <end position="46"/>
    </location>
</feature>
<dbReference type="OrthoDB" id="10585956at2759"/>
<feature type="transmembrane region" description="Helical" evidence="1">
    <location>
        <begin position="58"/>
        <end position="78"/>
    </location>
</feature>
<reference evidence="2 3" key="3">
    <citation type="submission" date="2019-11" db="EMBL/GenBank/DDBJ databases">
        <title>A de novo genome assembly of a pear dwarfing rootstock.</title>
        <authorList>
            <person name="Wang F."/>
            <person name="Wang J."/>
            <person name="Li S."/>
            <person name="Zhang Y."/>
            <person name="Fang M."/>
            <person name="Ma L."/>
            <person name="Zhao Y."/>
            <person name="Jiang S."/>
        </authorList>
    </citation>
    <scope>NUCLEOTIDE SEQUENCE [LARGE SCALE GENOMIC DNA]</scope>
    <source>
        <strain evidence="2">S2</strain>
        <tissue evidence="2">Leaf</tissue>
    </source>
</reference>
<gene>
    <name evidence="2" type="ORF">D8674_018355</name>
</gene>
<evidence type="ECO:0000313" key="2">
    <source>
        <dbReference type="EMBL" id="KAB2610323.1"/>
    </source>
</evidence>
<keyword evidence="3" id="KW-1185">Reference proteome</keyword>
<evidence type="ECO:0000256" key="1">
    <source>
        <dbReference type="SAM" id="Phobius"/>
    </source>
</evidence>
<organism evidence="2 3">
    <name type="scientific">Pyrus ussuriensis x Pyrus communis</name>
    <dbReference type="NCBI Taxonomy" id="2448454"/>
    <lineage>
        <taxon>Eukaryota</taxon>
        <taxon>Viridiplantae</taxon>
        <taxon>Streptophyta</taxon>
        <taxon>Embryophyta</taxon>
        <taxon>Tracheophyta</taxon>
        <taxon>Spermatophyta</taxon>
        <taxon>Magnoliopsida</taxon>
        <taxon>eudicotyledons</taxon>
        <taxon>Gunneridae</taxon>
        <taxon>Pentapetalae</taxon>
        <taxon>rosids</taxon>
        <taxon>fabids</taxon>
        <taxon>Rosales</taxon>
        <taxon>Rosaceae</taxon>
        <taxon>Amygdaloideae</taxon>
        <taxon>Maleae</taxon>
        <taxon>Pyrus</taxon>
    </lineage>
</organism>
<evidence type="ECO:0000313" key="3">
    <source>
        <dbReference type="Proteomes" id="UP000327157"/>
    </source>
</evidence>
<keyword evidence="1" id="KW-1133">Transmembrane helix</keyword>
<sequence>MFGIFLPLKQGARNESLFNTNYPVMVSLIVALIAYGGSLIGSIIHVQTRPNSDLEESIINNISILFGILVWILEVVILMPGVGLVALFFWVIWFVKVVAEYTCQYLEKLYQSAVASIVHTFGKLKDYMNMIIRRFTTKPEEQTDELPRVSSTTV</sequence>
<protein>
    <submittedName>
        <fullName evidence="2">Uncharacterized protein</fullName>
    </submittedName>
</protein>
<dbReference type="PANTHER" id="PTHR34115:SF13">
    <property type="entry name" value="RPB1A"/>
    <property type="match status" value="1"/>
</dbReference>
<reference evidence="2 3" key="1">
    <citation type="submission" date="2019-09" db="EMBL/GenBank/DDBJ databases">
        <authorList>
            <person name="Ou C."/>
        </authorList>
    </citation>
    <scope>NUCLEOTIDE SEQUENCE [LARGE SCALE GENOMIC DNA]</scope>
    <source>
        <strain evidence="2">S2</strain>
        <tissue evidence="2">Leaf</tissue>
    </source>
</reference>
<comment type="caution">
    <text evidence="2">The sequence shown here is derived from an EMBL/GenBank/DDBJ whole genome shotgun (WGS) entry which is preliminary data.</text>
</comment>
<reference evidence="3" key="2">
    <citation type="submission" date="2019-10" db="EMBL/GenBank/DDBJ databases">
        <title>A de novo genome assembly of a pear dwarfing rootstock.</title>
        <authorList>
            <person name="Wang F."/>
            <person name="Wang J."/>
            <person name="Li S."/>
            <person name="Zhang Y."/>
            <person name="Fang M."/>
            <person name="Ma L."/>
            <person name="Zhao Y."/>
            <person name="Jiang S."/>
        </authorList>
    </citation>
    <scope>NUCLEOTIDE SEQUENCE [LARGE SCALE GENOMIC DNA]</scope>
</reference>
<dbReference type="EMBL" id="SMOL01000487">
    <property type="protein sequence ID" value="KAB2610323.1"/>
    <property type="molecule type" value="Genomic_DNA"/>
</dbReference>
<dbReference type="PANTHER" id="PTHR34115">
    <property type="entry name" value="PROTEIN, PUTATIVE-RELATED"/>
    <property type="match status" value="1"/>
</dbReference>
<name>A0A5N5G4Q9_9ROSA</name>
<dbReference type="Proteomes" id="UP000327157">
    <property type="component" value="Chromosome 17"/>
</dbReference>
<dbReference type="InterPro" id="IPR053258">
    <property type="entry name" value="Ca-permeable_cation_channel"/>
</dbReference>
<keyword evidence="1" id="KW-0472">Membrane</keyword>
<accession>A0A5N5G4Q9</accession>
<dbReference type="AlphaFoldDB" id="A0A5N5G4Q9"/>
<proteinExistence type="predicted"/>
<keyword evidence="1" id="KW-0812">Transmembrane</keyword>